<sequence length="287" mass="31321">MNHSMINAFVSMQSMQQKLDVIAHNIANVNTTGYKRREASFQDILTNVYRQPAGFEQAGRLTPLGFPQGWGAKIGQIELAMEQAALHSTGNPYDLGIEGNGLFEVQRNSVDANGEPVIAWTRDGSFQLMQDPANPGSMILATQQGDRVRGVDGGPIVVPTNYSIRIDEAGRVFATDHSNPEAEPIEAGQLALMRAVRPQVLINDGSNLFTLPPGVAAEGVLERVDPTTNDANERQKVAVRQGFLEQSNVSLTDEMTELMTVQRAYQLNARAITSSDTLMNLTNNLRV</sequence>
<dbReference type="AlphaFoldDB" id="A0A5R9GBN8"/>
<comment type="caution">
    <text evidence="6">The sequence shown here is derived from an EMBL/GenBank/DDBJ whole genome shotgun (WGS) entry which is preliminary data.</text>
</comment>
<keyword evidence="2" id="KW-0975">Bacterial flagellum</keyword>
<feature type="domain" description="Flagellar basal body rod protein N-terminal" evidence="3">
    <location>
        <begin position="13"/>
        <end position="35"/>
    </location>
</feature>
<feature type="domain" description="Flagellar hook protein FlgE/F/G-like D1" evidence="5">
    <location>
        <begin position="97"/>
        <end position="174"/>
    </location>
</feature>
<name>A0A5R9GBN8_9BACL</name>
<evidence type="ECO:0000259" key="3">
    <source>
        <dbReference type="Pfam" id="PF00460"/>
    </source>
</evidence>
<dbReference type="GO" id="GO:0071978">
    <property type="term" value="P:bacterial-type flagellum-dependent swarming motility"/>
    <property type="evidence" value="ECO:0007669"/>
    <property type="project" value="TreeGrafter"/>
</dbReference>
<dbReference type="RefSeq" id="WP_138195911.1">
    <property type="nucleotide sequence ID" value="NZ_VCIW01000014.1"/>
</dbReference>
<dbReference type="EMBL" id="VCIW01000014">
    <property type="protein sequence ID" value="TLS50544.1"/>
    <property type="molecule type" value="Genomic_DNA"/>
</dbReference>
<dbReference type="OrthoDB" id="9800375at2"/>
<protein>
    <submittedName>
        <fullName evidence="6">Flagellar hook-basal body protein</fullName>
    </submittedName>
</protein>
<dbReference type="InterPro" id="IPR053967">
    <property type="entry name" value="LlgE_F_G-like_D1"/>
</dbReference>
<evidence type="ECO:0000256" key="2">
    <source>
        <dbReference type="RuleBase" id="RU362116"/>
    </source>
</evidence>
<dbReference type="SUPFAM" id="SSF117143">
    <property type="entry name" value="Flagellar hook protein flgE"/>
    <property type="match status" value="1"/>
</dbReference>
<comment type="similarity">
    <text evidence="1 2">Belongs to the flagella basal body rod proteins family.</text>
</comment>
<dbReference type="InterPro" id="IPR001444">
    <property type="entry name" value="Flag_bb_rod_N"/>
</dbReference>
<evidence type="ECO:0000313" key="7">
    <source>
        <dbReference type="Proteomes" id="UP000309676"/>
    </source>
</evidence>
<dbReference type="Pfam" id="PF06429">
    <property type="entry name" value="Flg_bbr_C"/>
    <property type="match status" value="1"/>
</dbReference>
<dbReference type="InterPro" id="IPR037925">
    <property type="entry name" value="FlgE/F/G-like"/>
</dbReference>
<evidence type="ECO:0000259" key="4">
    <source>
        <dbReference type="Pfam" id="PF06429"/>
    </source>
</evidence>
<evidence type="ECO:0000256" key="1">
    <source>
        <dbReference type="ARBA" id="ARBA00009677"/>
    </source>
</evidence>
<organism evidence="6 7">
    <name type="scientific">Paenibacillus antri</name>
    <dbReference type="NCBI Taxonomy" id="2582848"/>
    <lineage>
        <taxon>Bacteria</taxon>
        <taxon>Bacillati</taxon>
        <taxon>Bacillota</taxon>
        <taxon>Bacilli</taxon>
        <taxon>Bacillales</taxon>
        <taxon>Paenibacillaceae</taxon>
        <taxon>Paenibacillus</taxon>
    </lineage>
</organism>
<dbReference type="Pfam" id="PF00460">
    <property type="entry name" value="Flg_bb_rod"/>
    <property type="match status" value="1"/>
</dbReference>
<evidence type="ECO:0000259" key="5">
    <source>
        <dbReference type="Pfam" id="PF22692"/>
    </source>
</evidence>
<dbReference type="NCBIfam" id="TIGR03506">
    <property type="entry name" value="FlgEFG_subfam"/>
    <property type="match status" value="1"/>
</dbReference>
<comment type="subcellular location">
    <subcellularLocation>
        <location evidence="2">Bacterial flagellum basal body</location>
    </subcellularLocation>
</comment>
<gene>
    <name evidence="6" type="ORF">FE782_19465</name>
</gene>
<keyword evidence="6" id="KW-0966">Cell projection</keyword>
<keyword evidence="6" id="KW-0282">Flagellum</keyword>
<keyword evidence="7" id="KW-1185">Reference proteome</keyword>
<accession>A0A5R9GBN8</accession>
<dbReference type="PANTHER" id="PTHR30435:SF19">
    <property type="entry name" value="FLAGELLAR BASAL-BODY ROD PROTEIN FLGG"/>
    <property type="match status" value="1"/>
</dbReference>
<evidence type="ECO:0000313" key="6">
    <source>
        <dbReference type="EMBL" id="TLS50544.1"/>
    </source>
</evidence>
<keyword evidence="6" id="KW-0969">Cilium</keyword>
<dbReference type="InterPro" id="IPR010930">
    <property type="entry name" value="Flg_bb/hook_C_dom"/>
</dbReference>
<proteinExistence type="inferred from homology"/>
<dbReference type="Pfam" id="PF22692">
    <property type="entry name" value="LlgE_F_G_D1"/>
    <property type="match status" value="1"/>
</dbReference>
<dbReference type="Proteomes" id="UP000309676">
    <property type="component" value="Unassembled WGS sequence"/>
</dbReference>
<feature type="domain" description="Flagellar basal-body/hook protein C-terminal" evidence="4">
    <location>
        <begin position="240"/>
        <end position="285"/>
    </location>
</feature>
<dbReference type="InterPro" id="IPR020013">
    <property type="entry name" value="Flagellar_FlgE/F/G"/>
</dbReference>
<dbReference type="PANTHER" id="PTHR30435">
    <property type="entry name" value="FLAGELLAR PROTEIN"/>
    <property type="match status" value="1"/>
</dbReference>
<dbReference type="GO" id="GO:0009425">
    <property type="term" value="C:bacterial-type flagellum basal body"/>
    <property type="evidence" value="ECO:0007669"/>
    <property type="project" value="UniProtKB-SubCell"/>
</dbReference>
<reference evidence="6 7" key="1">
    <citation type="submission" date="2019-05" db="EMBL/GenBank/DDBJ databases">
        <authorList>
            <person name="Narsing Rao M.P."/>
            <person name="Li W.J."/>
        </authorList>
    </citation>
    <scope>NUCLEOTIDE SEQUENCE [LARGE SCALE GENOMIC DNA]</scope>
    <source>
        <strain evidence="6 7">SYSU_K30003</strain>
    </source>
</reference>